<dbReference type="OrthoDB" id="654211at2759"/>
<keyword evidence="4 6" id="KW-0863">Zinc-finger</keyword>
<dbReference type="InterPro" id="IPR013087">
    <property type="entry name" value="Znf_C2H2_type"/>
</dbReference>
<dbReference type="InterPro" id="IPR050752">
    <property type="entry name" value="C2H2-ZF_domain"/>
</dbReference>
<proteinExistence type="inferred from homology"/>
<dbReference type="GO" id="GO:0000978">
    <property type="term" value="F:RNA polymerase II cis-regulatory region sequence-specific DNA binding"/>
    <property type="evidence" value="ECO:0007669"/>
    <property type="project" value="TreeGrafter"/>
</dbReference>
<dbReference type="Proteomes" id="UP000504617">
    <property type="component" value="Unplaced"/>
</dbReference>
<dbReference type="PANTHER" id="PTHR24384">
    <property type="entry name" value="FINGER PUTATIVE TRANSCRIPTION FACTOR FAMILY-RELATED"/>
    <property type="match status" value="1"/>
</dbReference>
<feature type="domain" description="KRAB" evidence="8">
    <location>
        <begin position="128"/>
        <end position="203"/>
    </location>
</feature>
<dbReference type="KEGG" id="tsr:106556353"/>
<evidence type="ECO:0000256" key="1">
    <source>
        <dbReference type="ARBA" id="ARBA00006991"/>
    </source>
</evidence>
<dbReference type="InterPro" id="IPR036236">
    <property type="entry name" value="Znf_C2H2_sf"/>
</dbReference>
<dbReference type="PROSITE" id="PS50805">
    <property type="entry name" value="KRAB"/>
    <property type="match status" value="1"/>
</dbReference>
<reference evidence="10" key="1">
    <citation type="submission" date="2025-08" db="UniProtKB">
        <authorList>
            <consortium name="RefSeq"/>
        </authorList>
    </citation>
    <scope>IDENTIFICATION</scope>
    <source>
        <tissue evidence="10">Skeletal muscle</tissue>
    </source>
</reference>
<keyword evidence="5" id="KW-0862">Zinc</keyword>
<dbReference type="Pfam" id="PF01352">
    <property type="entry name" value="KRAB"/>
    <property type="match status" value="1"/>
</dbReference>
<dbReference type="InterPro" id="IPR030476">
    <property type="entry name" value="Pentaxin_CS"/>
</dbReference>
<dbReference type="GO" id="GO:0000981">
    <property type="term" value="F:DNA-binding transcription factor activity, RNA polymerase II-specific"/>
    <property type="evidence" value="ECO:0007669"/>
    <property type="project" value="TreeGrafter"/>
</dbReference>
<keyword evidence="3" id="KW-0677">Repeat</keyword>
<gene>
    <name evidence="10" type="primary">LOC106556353</name>
</gene>
<dbReference type="SUPFAM" id="SSF109640">
    <property type="entry name" value="KRAB domain (Kruppel-associated box)"/>
    <property type="match status" value="1"/>
</dbReference>
<protein>
    <submittedName>
        <fullName evidence="10">Zinc finger protein 398-like</fullName>
    </submittedName>
</protein>
<evidence type="ECO:0000313" key="9">
    <source>
        <dbReference type="Proteomes" id="UP000504617"/>
    </source>
</evidence>
<dbReference type="PANTHER" id="PTHR24384:SF218">
    <property type="entry name" value="ZINC FINGER PROTEIN 502"/>
    <property type="match status" value="1"/>
</dbReference>
<dbReference type="AlphaFoldDB" id="A0A6I9Z2G6"/>
<dbReference type="SMART" id="SM00349">
    <property type="entry name" value="KRAB"/>
    <property type="match status" value="1"/>
</dbReference>
<keyword evidence="2" id="KW-0479">Metal-binding</keyword>
<sequence>MESRTPVPLLPEQTFDWEVKQNMAELSLWTVVAAIQAVERKVDAHASRLLNLERRVMTNEKKYVDCENAVVDFGNQMECKLTALGTLIQEYGLLQRRLENMENLLKNQNFWILRLPPGSKGETPKVPMTFEDNTVYFSEQEWGNLEEWQKELYKNVMKSNYESLVSLDDEVAQTSFRSQGKRDLERNLEGPDLLDKGEMHVRPNMGGQYDPEYRQSSAYDHLFSHKSFDSIEKRDLTTVTAFPGRSGHPVLLQSVEEEEGQKTPTSLMACRNALLHDATDDPEQKAYAKGCLVQCGKCTKNSTHQETLPDHQYSRKRKFQCTECNRSFAFEGQLSQHLLIHVPGTQFHCTECNLCFSSQKALTVHERVHAVDWPLHCSACNRTFLDTAAFDQHQLSHAPGQVCRCVECSVYFTDPAALAEHKRMHSEDWPFRCAQCDRTFVHEGLLLEHLQNHSRTRSRRCHICGSWLSYKGLLKHTGAQLYHCKKCNTSCQVQGSDSVTMSVKNAKKPGKGSS</sequence>
<organism evidence="9 10">
    <name type="scientific">Thamnophis sirtalis</name>
    <dbReference type="NCBI Taxonomy" id="35019"/>
    <lineage>
        <taxon>Eukaryota</taxon>
        <taxon>Metazoa</taxon>
        <taxon>Chordata</taxon>
        <taxon>Craniata</taxon>
        <taxon>Vertebrata</taxon>
        <taxon>Euteleostomi</taxon>
        <taxon>Lepidosauria</taxon>
        <taxon>Squamata</taxon>
        <taxon>Bifurcata</taxon>
        <taxon>Unidentata</taxon>
        <taxon>Episquamata</taxon>
        <taxon>Toxicofera</taxon>
        <taxon>Serpentes</taxon>
        <taxon>Colubroidea</taxon>
        <taxon>Colubridae</taxon>
        <taxon>Natricinae</taxon>
        <taxon>Thamnophis</taxon>
    </lineage>
</organism>
<evidence type="ECO:0000313" key="10">
    <source>
        <dbReference type="RefSeq" id="XP_013930822.1"/>
    </source>
</evidence>
<dbReference type="PROSITE" id="PS00289">
    <property type="entry name" value="PTX_1"/>
    <property type="match status" value="1"/>
</dbReference>
<dbReference type="GeneID" id="106556353"/>
<name>A0A6I9Z2G6_9SAUR</name>
<comment type="similarity">
    <text evidence="1">Belongs to the krueppel C2H2-type zinc-finger protein family.</text>
</comment>
<dbReference type="Gene3D" id="6.10.140.140">
    <property type="match status" value="1"/>
</dbReference>
<dbReference type="InterPro" id="IPR036051">
    <property type="entry name" value="KRAB_dom_sf"/>
</dbReference>
<evidence type="ECO:0000259" key="8">
    <source>
        <dbReference type="PROSITE" id="PS50805"/>
    </source>
</evidence>
<feature type="domain" description="C2H2-type" evidence="7">
    <location>
        <begin position="431"/>
        <end position="458"/>
    </location>
</feature>
<feature type="domain" description="C2H2-type" evidence="7">
    <location>
        <begin position="375"/>
        <end position="402"/>
    </location>
</feature>
<feature type="domain" description="C2H2-type" evidence="7">
    <location>
        <begin position="347"/>
        <end position="374"/>
    </location>
</feature>
<accession>A0A6I9Z2G6</accession>
<feature type="domain" description="C2H2-type" evidence="7">
    <location>
        <begin position="319"/>
        <end position="341"/>
    </location>
</feature>
<feature type="domain" description="C2H2-type" evidence="7">
    <location>
        <begin position="403"/>
        <end position="430"/>
    </location>
</feature>
<dbReference type="SUPFAM" id="SSF57667">
    <property type="entry name" value="beta-beta-alpha zinc fingers"/>
    <property type="match status" value="3"/>
</dbReference>
<evidence type="ECO:0000259" key="7">
    <source>
        <dbReference type="PROSITE" id="PS50157"/>
    </source>
</evidence>
<dbReference type="PROSITE" id="PS00028">
    <property type="entry name" value="ZINC_FINGER_C2H2_1"/>
    <property type="match status" value="5"/>
</dbReference>
<dbReference type="SMART" id="SM00355">
    <property type="entry name" value="ZnF_C2H2"/>
    <property type="match status" value="5"/>
</dbReference>
<evidence type="ECO:0000256" key="3">
    <source>
        <dbReference type="ARBA" id="ARBA00022737"/>
    </source>
</evidence>
<dbReference type="RefSeq" id="XP_013930822.1">
    <property type="nucleotide sequence ID" value="XM_014075347.1"/>
</dbReference>
<dbReference type="PROSITE" id="PS50157">
    <property type="entry name" value="ZINC_FINGER_C2H2_2"/>
    <property type="match status" value="5"/>
</dbReference>
<dbReference type="Gene3D" id="3.30.160.60">
    <property type="entry name" value="Classic Zinc Finger"/>
    <property type="match status" value="4"/>
</dbReference>
<evidence type="ECO:0000256" key="4">
    <source>
        <dbReference type="ARBA" id="ARBA00022771"/>
    </source>
</evidence>
<dbReference type="InterPro" id="IPR001909">
    <property type="entry name" value="KRAB"/>
</dbReference>
<keyword evidence="9" id="KW-1185">Reference proteome</keyword>
<evidence type="ECO:0000256" key="2">
    <source>
        <dbReference type="ARBA" id="ARBA00022723"/>
    </source>
</evidence>
<dbReference type="CDD" id="cd07765">
    <property type="entry name" value="KRAB_A-box"/>
    <property type="match status" value="1"/>
</dbReference>
<dbReference type="GO" id="GO:0008270">
    <property type="term" value="F:zinc ion binding"/>
    <property type="evidence" value="ECO:0007669"/>
    <property type="project" value="UniProtKB-KW"/>
</dbReference>
<evidence type="ECO:0000256" key="6">
    <source>
        <dbReference type="PROSITE-ProRule" id="PRU00042"/>
    </source>
</evidence>
<evidence type="ECO:0000256" key="5">
    <source>
        <dbReference type="ARBA" id="ARBA00022833"/>
    </source>
</evidence>
<dbReference type="Pfam" id="PF00096">
    <property type="entry name" value="zf-C2H2"/>
    <property type="match status" value="3"/>
</dbReference>